<dbReference type="InterPro" id="IPR011766">
    <property type="entry name" value="TPP_enzyme_TPP-bd"/>
</dbReference>
<proteinExistence type="inferred from homology"/>
<gene>
    <name evidence="7" type="ORF">GCM10022383_05100</name>
</gene>
<dbReference type="Pfam" id="PF00205">
    <property type="entry name" value="TPP_enzyme_M"/>
    <property type="match status" value="1"/>
</dbReference>
<comment type="similarity">
    <text evidence="1 3">Belongs to the TPP enzyme family.</text>
</comment>
<dbReference type="Proteomes" id="UP001501591">
    <property type="component" value="Unassembled WGS sequence"/>
</dbReference>
<evidence type="ECO:0000313" key="7">
    <source>
        <dbReference type="EMBL" id="GAA3929300.1"/>
    </source>
</evidence>
<dbReference type="SUPFAM" id="SSF52518">
    <property type="entry name" value="Thiamin diphosphate-binding fold (THDP-binding)"/>
    <property type="match status" value="2"/>
</dbReference>
<feature type="domain" description="Thiamine pyrophosphate enzyme TPP-binding" evidence="5">
    <location>
        <begin position="386"/>
        <end position="531"/>
    </location>
</feature>
<dbReference type="Gene3D" id="3.40.50.1220">
    <property type="entry name" value="TPP-binding domain"/>
    <property type="match status" value="1"/>
</dbReference>
<dbReference type="PANTHER" id="PTHR18968">
    <property type="entry name" value="THIAMINE PYROPHOSPHATE ENZYMES"/>
    <property type="match status" value="1"/>
</dbReference>
<dbReference type="PANTHER" id="PTHR18968:SF167">
    <property type="entry name" value="ACETOLACTATE SYNTHASE LARGE SUBUNIT ILVB2-RELATED"/>
    <property type="match status" value="1"/>
</dbReference>
<dbReference type="Gene3D" id="3.40.50.970">
    <property type="match status" value="2"/>
</dbReference>
<evidence type="ECO:0000259" key="6">
    <source>
        <dbReference type="Pfam" id="PF02776"/>
    </source>
</evidence>
<keyword evidence="8" id="KW-1185">Reference proteome</keyword>
<name>A0ABP7MSD9_9MICO</name>
<keyword evidence="2 3" id="KW-0786">Thiamine pyrophosphate</keyword>
<dbReference type="Pfam" id="PF02776">
    <property type="entry name" value="TPP_enzyme_N"/>
    <property type="match status" value="1"/>
</dbReference>
<protein>
    <submittedName>
        <fullName evidence="7">Thiamine pyrophosphate-binding protein</fullName>
    </submittedName>
</protein>
<evidence type="ECO:0000256" key="2">
    <source>
        <dbReference type="ARBA" id="ARBA00023052"/>
    </source>
</evidence>
<comment type="caution">
    <text evidence="7">The sequence shown here is derived from an EMBL/GenBank/DDBJ whole genome shotgun (WGS) entry which is preliminary data.</text>
</comment>
<evidence type="ECO:0000256" key="3">
    <source>
        <dbReference type="RuleBase" id="RU362132"/>
    </source>
</evidence>
<dbReference type="SUPFAM" id="SSF52467">
    <property type="entry name" value="DHS-like NAD/FAD-binding domain"/>
    <property type="match status" value="1"/>
</dbReference>
<accession>A0ABP7MSD9</accession>
<sequence>MTSSTGERDVAATVRRGRDALVDALCELGVTTVFGVMGDGNLSWLSIWSGRPGREFVSARHEASAVAMADGAAWHAHVPGVSTVTYGPGLLNAMNAMATAHRGGAGHVLITATPRASRPHHPQRYDHAALVSALGAVRIAVTDAERIAPSLRQAFRMASEAGILVVVDIEEECFDDDVPATVCEPPIEAVAPPALEWLPQIERSIRAAKRLLIVAGVGAERAGAASALVGLAESTGAWLSTTLPTRGLFAGHPQYLGNIGGFVTEQALPVIQRCDTVIAFGASLNEFTTDSESLLRGRTVIQIDRDAAALGRKYPIDVGVHSDARDAAEALAARFAGEGVQPPRAVDDMTVMRAGNDRSDDDGVDPRAAMQRLDAWLPDDRVVITDGGHFVEWPSRYLRAPSAGSFRTALAGGSIALGLSMGMGIARTDGSRRVAVVIGDGGLFMSLGDLETAVRERIPLIVVAMNDHAYSAEVHKLNRLGLPTDLAYFDDASDLSSAASGLGVSVVTARTPSDLDALPDADALTGPLLIDLRITRAVVSARLAR</sequence>
<dbReference type="RefSeq" id="WP_344817927.1">
    <property type="nucleotide sequence ID" value="NZ_BAABCP010000001.1"/>
</dbReference>
<evidence type="ECO:0000259" key="5">
    <source>
        <dbReference type="Pfam" id="PF02775"/>
    </source>
</evidence>
<dbReference type="InterPro" id="IPR012000">
    <property type="entry name" value="Thiamin_PyroP_enz_cen_dom"/>
</dbReference>
<evidence type="ECO:0000256" key="1">
    <source>
        <dbReference type="ARBA" id="ARBA00007812"/>
    </source>
</evidence>
<dbReference type="Pfam" id="PF02775">
    <property type="entry name" value="TPP_enzyme_C"/>
    <property type="match status" value="1"/>
</dbReference>
<reference evidence="8" key="1">
    <citation type="journal article" date="2019" name="Int. J. Syst. Evol. Microbiol.">
        <title>The Global Catalogue of Microorganisms (GCM) 10K type strain sequencing project: providing services to taxonomists for standard genome sequencing and annotation.</title>
        <authorList>
            <consortium name="The Broad Institute Genomics Platform"/>
            <consortium name="The Broad Institute Genome Sequencing Center for Infectious Disease"/>
            <person name="Wu L."/>
            <person name="Ma J."/>
        </authorList>
    </citation>
    <scope>NUCLEOTIDE SEQUENCE [LARGE SCALE GENOMIC DNA]</scope>
    <source>
        <strain evidence="8">JCM 17024</strain>
    </source>
</reference>
<dbReference type="InterPro" id="IPR045229">
    <property type="entry name" value="TPP_enz"/>
</dbReference>
<organism evidence="7 8">
    <name type="scientific">Microbacterium soli</name>
    <dbReference type="NCBI Taxonomy" id="446075"/>
    <lineage>
        <taxon>Bacteria</taxon>
        <taxon>Bacillati</taxon>
        <taxon>Actinomycetota</taxon>
        <taxon>Actinomycetes</taxon>
        <taxon>Micrococcales</taxon>
        <taxon>Microbacteriaceae</taxon>
        <taxon>Microbacterium</taxon>
    </lineage>
</organism>
<dbReference type="InterPro" id="IPR029061">
    <property type="entry name" value="THDP-binding"/>
</dbReference>
<dbReference type="InterPro" id="IPR029035">
    <property type="entry name" value="DHS-like_NAD/FAD-binding_dom"/>
</dbReference>
<dbReference type="CDD" id="cd07035">
    <property type="entry name" value="TPP_PYR_POX_like"/>
    <property type="match status" value="1"/>
</dbReference>
<dbReference type="EMBL" id="BAABCP010000001">
    <property type="protein sequence ID" value="GAA3929300.1"/>
    <property type="molecule type" value="Genomic_DNA"/>
</dbReference>
<dbReference type="InterPro" id="IPR012001">
    <property type="entry name" value="Thiamin_PyroP_enz_TPP-bd_dom"/>
</dbReference>
<feature type="domain" description="Thiamine pyrophosphate enzyme central" evidence="4">
    <location>
        <begin position="204"/>
        <end position="331"/>
    </location>
</feature>
<feature type="domain" description="Thiamine pyrophosphate enzyme N-terminal TPP-binding" evidence="6">
    <location>
        <begin position="16"/>
        <end position="120"/>
    </location>
</feature>
<dbReference type="CDD" id="cd00568">
    <property type="entry name" value="TPP_enzymes"/>
    <property type="match status" value="1"/>
</dbReference>
<evidence type="ECO:0000259" key="4">
    <source>
        <dbReference type="Pfam" id="PF00205"/>
    </source>
</evidence>
<evidence type="ECO:0000313" key="8">
    <source>
        <dbReference type="Proteomes" id="UP001501591"/>
    </source>
</evidence>